<keyword evidence="1" id="KW-1133">Transmembrane helix</keyword>
<dbReference type="EMBL" id="SMUV01000073">
    <property type="protein sequence ID" value="TDK42234.1"/>
    <property type="molecule type" value="Genomic_DNA"/>
</dbReference>
<accession>A0A4R5USX1</accession>
<sequence length="179" mass="19463">MDSMSPSRLWLMRAAFLGLALLIMFFHLIPLDTLPRRWAPPDLLIAAAFAWCLRRPDYAPAVSIAAVMLMADLLFQRPPGLMALLAVLGSEYLKTRAGGLREASFAGEWLAVCLTLLAITVLNRLVLGVLSVEQAQLSLSLIQMAMTMLAYPLVVLVTQSLMGVRKLAHGDAEAMGGRA</sequence>
<feature type="transmembrane region" description="Helical" evidence="1">
    <location>
        <begin position="109"/>
        <end position="131"/>
    </location>
</feature>
<organism evidence="2 3">
    <name type="scientific">Antarcticimicrobium luteum</name>
    <dbReference type="NCBI Taxonomy" id="2547397"/>
    <lineage>
        <taxon>Bacteria</taxon>
        <taxon>Pseudomonadati</taxon>
        <taxon>Pseudomonadota</taxon>
        <taxon>Alphaproteobacteria</taxon>
        <taxon>Rhodobacterales</taxon>
        <taxon>Paracoccaceae</taxon>
        <taxon>Antarcticimicrobium</taxon>
    </lineage>
</organism>
<protein>
    <submittedName>
        <fullName evidence="2">Rod shape-determining protein MreD</fullName>
    </submittedName>
</protein>
<name>A0A4R5USX1_9RHOB</name>
<comment type="caution">
    <text evidence="2">The sequence shown here is derived from an EMBL/GenBank/DDBJ whole genome shotgun (WGS) entry which is preliminary data.</text>
</comment>
<evidence type="ECO:0000256" key="1">
    <source>
        <dbReference type="SAM" id="Phobius"/>
    </source>
</evidence>
<keyword evidence="1" id="KW-0812">Transmembrane</keyword>
<reference evidence="2 3" key="1">
    <citation type="submission" date="2019-03" db="EMBL/GenBank/DDBJ databases">
        <title>Ruegeria lutea sp. nov., a novel strain, isolated from marine sediment, the Masan Bay, South Korea.</title>
        <authorList>
            <person name="Kim J."/>
            <person name="Kim D.-Y."/>
            <person name="Lee S.-S."/>
        </authorList>
    </citation>
    <scope>NUCLEOTIDE SEQUENCE [LARGE SCALE GENOMIC DNA]</scope>
    <source>
        <strain evidence="2 3">318-1</strain>
    </source>
</reference>
<proteinExistence type="predicted"/>
<evidence type="ECO:0000313" key="3">
    <source>
        <dbReference type="Proteomes" id="UP000295301"/>
    </source>
</evidence>
<dbReference type="OrthoDB" id="7629477at2"/>
<keyword evidence="3" id="KW-1185">Reference proteome</keyword>
<dbReference type="AlphaFoldDB" id="A0A4R5USX1"/>
<dbReference type="RefSeq" id="WP_133361362.1">
    <property type="nucleotide sequence ID" value="NZ_SMUV01000073.1"/>
</dbReference>
<keyword evidence="1" id="KW-0472">Membrane</keyword>
<gene>
    <name evidence="2" type="ORF">E1832_19025</name>
</gene>
<feature type="transmembrane region" description="Helical" evidence="1">
    <location>
        <begin position="137"/>
        <end position="157"/>
    </location>
</feature>
<evidence type="ECO:0000313" key="2">
    <source>
        <dbReference type="EMBL" id="TDK42234.1"/>
    </source>
</evidence>
<dbReference type="Proteomes" id="UP000295301">
    <property type="component" value="Unassembled WGS sequence"/>
</dbReference>